<comment type="caution">
    <text evidence="1">The sequence shown here is derived from an EMBL/GenBank/DDBJ whole genome shotgun (WGS) entry which is preliminary data.</text>
</comment>
<sequence>MANKFLTMQSIARQALPILVDNLVFPNLIYQDYSQEFAGKGDTIQIKKPPVFQANDFDEDNGVEVQDINTGKVSITLDKLADVSVEVTSKQLALEAAEFRQQVTEPMAVALAEKINREGLDLYQDIPYFSGTSGTTPGALQDISNIRKGLNKRKVPMSNRQAVWDVDADAKFTTLDALVNVDKAGTPMALREGSIGRVYGINNYYSQAVSVHEAGTATGATDPKVNGAVTKGQNIINIDATAMTGKLVKGDLLTIGTYQHVVTADTTEASGNAIAAVNIYPSLQEDISDDTPITFIDKTAGAHVANIGFHKNAFAFVTRSLELPRDKEAYTVSYNGITLRVVYGYDMKFKKNMMSMDVLYGFKTIYAELAEIILG</sequence>
<dbReference type="Proteomes" id="UP001374599">
    <property type="component" value="Unassembled WGS sequence"/>
</dbReference>
<gene>
    <name evidence="1" type="ORF">AN2V17_04220</name>
</gene>
<protein>
    <submittedName>
        <fullName evidence="1">Uncharacterized protein</fullName>
    </submittedName>
</protein>
<organism evidence="1 2">
    <name type="scientific">Vallitalea maricola</name>
    <dbReference type="NCBI Taxonomy" id="3074433"/>
    <lineage>
        <taxon>Bacteria</taxon>
        <taxon>Bacillati</taxon>
        <taxon>Bacillota</taxon>
        <taxon>Clostridia</taxon>
        <taxon>Lachnospirales</taxon>
        <taxon>Vallitaleaceae</taxon>
        <taxon>Vallitalea</taxon>
    </lineage>
</organism>
<evidence type="ECO:0000313" key="2">
    <source>
        <dbReference type="Proteomes" id="UP001374599"/>
    </source>
</evidence>
<dbReference type="EMBL" id="BTPU01000005">
    <property type="protein sequence ID" value="GMQ61194.1"/>
    <property type="molecule type" value="Genomic_DNA"/>
</dbReference>
<evidence type="ECO:0000313" key="1">
    <source>
        <dbReference type="EMBL" id="GMQ61194.1"/>
    </source>
</evidence>
<keyword evidence="2" id="KW-1185">Reference proteome</keyword>
<accession>A0ACB5UF81</accession>
<proteinExistence type="predicted"/>
<name>A0ACB5UF81_9FIRM</name>
<reference evidence="1" key="1">
    <citation type="submission" date="2023-09" db="EMBL/GenBank/DDBJ databases">
        <title>Vallitalea sediminicola and Vallitalea maricola sp. nov., anaerobic bacteria isolated from marine sediment.</title>
        <authorList>
            <person name="Hirano S."/>
            <person name="Maeda A."/>
            <person name="Terahara T."/>
            <person name="Mori K."/>
            <person name="Hamada M."/>
            <person name="Matsumoto R."/>
            <person name="Kobayashi T."/>
        </authorList>
    </citation>
    <scope>NUCLEOTIDE SEQUENCE</scope>
    <source>
        <strain evidence="1">AN17-2</strain>
    </source>
</reference>